<evidence type="ECO:0000256" key="1">
    <source>
        <dbReference type="ARBA" id="ARBA00005289"/>
    </source>
</evidence>
<keyword evidence="2 6" id="KW-1003">Cell membrane</keyword>
<feature type="binding site" evidence="6">
    <location>
        <position position="96"/>
    </location>
    <ligand>
        <name>Mg(2+)</name>
        <dbReference type="ChEBI" id="CHEBI:18420"/>
        <label>1</label>
    </ligand>
</feature>
<dbReference type="GO" id="GO:0005886">
    <property type="term" value="C:plasma membrane"/>
    <property type="evidence" value="ECO:0007669"/>
    <property type="project" value="UniProtKB-SubCell"/>
</dbReference>
<evidence type="ECO:0000256" key="3">
    <source>
        <dbReference type="ARBA" id="ARBA00022519"/>
    </source>
</evidence>
<dbReference type="EMBL" id="JACHIL010000001">
    <property type="protein sequence ID" value="MBB5090152.1"/>
    <property type="molecule type" value="Genomic_DNA"/>
</dbReference>
<evidence type="ECO:0000256" key="2">
    <source>
        <dbReference type="ARBA" id="ARBA00022475"/>
    </source>
</evidence>
<dbReference type="CDD" id="cd01638">
    <property type="entry name" value="CysQ"/>
    <property type="match status" value="1"/>
</dbReference>
<gene>
    <name evidence="6" type="primary">cysQ</name>
    <name evidence="8" type="ORF">HNQ68_000664</name>
</gene>
<feature type="binding site" evidence="6">
    <location>
        <position position="94"/>
    </location>
    <ligand>
        <name>Mg(2+)</name>
        <dbReference type="ChEBI" id="CHEBI:18420"/>
        <label>1</label>
    </ligand>
</feature>
<evidence type="ECO:0000256" key="6">
    <source>
        <dbReference type="HAMAP-Rule" id="MF_02095"/>
    </source>
</evidence>
<feature type="binding site" evidence="7">
    <location>
        <position position="96"/>
    </location>
    <ligand>
        <name>Mg(2+)</name>
        <dbReference type="ChEBI" id="CHEBI:18420"/>
        <label>1</label>
        <note>catalytic</note>
    </ligand>
</feature>
<feature type="binding site" evidence="6">
    <location>
        <begin position="96"/>
        <end position="99"/>
    </location>
    <ligand>
        <name>substrate</name>
    </ligand>
</feature>
<dbReference type="RefSeq" id="WP_151158676.1">
    <property type="nucleotide sequence ID" value="NZ_JACHIL010000001.1"/>
</dbReference>
<dbReference type="InterPro" id="IPR050725">
    <property type="entry name" value="CysQ/Inositol_MonoPase"/>
</dbReference>
<dbReference type="Pfam" id="PF00459">
    <property type="entry name" value="Inositol_P"/>
    <property type="match status" value="1"/>
</dbReference>
<sequence>MSIEKTSLANDDLMAVMQQAALEAGHEIMRFYETGCEISLKPDASPVSEADHVAEEVILKALRAYLPDVPVVAEEEMAAGDGPLEIRNRFFLVDPLDGTKEFVLRNGDFTVNIALIENGIPVSGVVYAPVSRRLYCGSASGAWQYDVQPHALTGAIRLQVRECGEQKTAVASRSHNTPETDAYLQEQAIASCVSVGSSLKFCLLAAGQADVYPRFSRTMEWDTAAGDAVLRAAGGKTLTLDDQPLTYGKRNQPSDSDYANPFFIAYGGAGPV</sequence>
<keyword evidence="9" id="KW-1185">Reference proteome</keyword>
<feature type="binding site" evidence="7">
    <location>
        <position position="97"/>
    </location>
    <ligand>
        <name>Mg(2+)</name>
        <dbReference type="ChEBI" id="CHEBI:18420"/>
        <label>1</label>
        <note>catalytic</note>
    </ligand>
</feature>
<protein>
    <recommendedName>
        <fullName evidence="6">3'(2'),5'-bisphosphate nucleotidase CysQ</fullName>
        <ecNumber evidence="6">3.1.3.7</ecNumber>
    </recommendedName>
    <alternativeName>
        <fullName evidence="6">3'(2'),5-bisphosphonucleoside 3'(2')-phosphohydrolase</fullName>
    </alternativeName>
    <alternativeName>
        <fullName evidence="6">3'-phosphoadenosine 5'-phosphate phosphatase</fullName>
        <shortName evidence="6">PAP phosphatase</shortName>
    </alternativeName>
</protein>
<keyword evidence="4 6" id="KW-0378">Hydrolase</keyword>
<dbReference type="EC" id="3.1.3.7" evidence="6"/>
<comment type="similarity">
    <text evidence="1 6">Belongs to the inositol monophosphatase superfamily. CysQ family.</text>
</comment>
<dbReference type="PRINTS" id="PR00377">
    <property type="entry name" value="IMPHPHTASES"/>
</dbReference>
<name>A0A7W8EPC2_9HYPH</name>
<comment type="cofactor">
    <cofactor evidence="6 7">
        <name>Mg(2+)</name>
        <dbReference type="ChEBI" id="CHEBI:18420"/>
    </cofactor>
</comment>
<keyword evidence="6 7" id="KW-0460">Magnesium</keyword>
<dbReference type="NCBIfam" id="TIGR01331">
    <property type="entry name" value="bisphos_cysQ"/>
    <property type="match status" value="1"/>
</dbReference>
<evidence type="ECO:0000313" key="8">
    <source>
        <dbReference type="EMBL" id="MBB5090152.1"/>
    </source>
</evidence>
<evidence type="ECO:0000256" key="5">
    <source>
        <dbReference type="ARBA" id="ARBA00023136"/>
    </source>
</evidence>
<feature type="binding site" evidence="6">
    <location>
        <position position="94"/>
    </location>
    <ligand>
        <name>Mg(2+)</name>
        <dbReference type="ChEBI" id="CHEBI:18420"/>
        <label>2</label>
    </ligand>
</feature>
<dbReference type="InterPro" id="IPR020550">
    <property type="entry name" value="Inositol_monophosphatase_CS"/>
</dbReference>
<keyword evidence="3 6" id="KW-0997">Cell inner membrane</keyword>
<feature type="binding site" evidence="6">
    <location>
        <position position="74"/>
    </location>
    <ligand>
        <name>Mg(2+)</name>
        <dbReference type="ChEBI" id="CHEBI:18420"/>
        <label>1</label>
    </ligand>
</feature>
<dbReference type="AlphaFoldDB" id="A0A7W8EPC2"/>
<dbReference type="PANTHER" id="PTHR43028">
    <property type="entry name" value="3'(2'),5'-BISPHOSPHATE NUCLEOTIDASE 1"/>
    <property type="match status" value="1"/>
</dbReference>
<feature type="binding site" evidence="6">
    <location>
        <position position="97"/>
    </location>
    <ligand>
        <name>Mg(2+)</name>
        <dbReference type="ChEBI" id="CHEBI:18420"/>
        <label>2</label>
    </ligand>
</feature>
<dbReference type="HAMAP" id="MF_02095">
    <property type="entry name" value="CysQ"/>
    <property type="match status" value="1"/>
</dbReference>
<keyword evidence="6 7" id="KW-0479">Metal-binding</keyword>
<dbReference type="GO" id="GO:0000103">
    <property type="term" value="P:sulfate assimilation"/>
    <property type="evidence" value="ECO:0007669"/>
    <property type="project" value="TreeGrafter"/>
</dbReference>
<dbReference type="Gene3D" id="3.40.190.80">
    <property type="match status" value="1"/>
</dbReference>
<feature type="binding site" evidence="7">
    <location>
        <position position="94"/>
    </location>
    <ligand>
        <name>Mg(2+)</name>
        <dbReference type="ChEBI" id="CHEBI:18420"/>
        <label>1</label>
        <note>catalytic</note>
    </ligand>
</feature>
<feature type="binding site" evidence="6">
    <location>
        <position position="74"/>
    </location>
    <ligand>
        <name>substrate</name>
    </ligand>
</feature>
<feature type="binding site" evidence="6">
    <location>
        <position position="222"/>
    </location>
    <ligand>
        <name>substrate</name>
    </ligand>
</feature>
<proteinExistence type="inferred from homology"/>
<dbReference type="PANTHER" id="PTHR43028:SF5">
    <property type="entry name" value="3'(2'),5'-BISPHOSPHATE NUCLEOTIDASE 1"/>
    <property type="match status" value="1"/>
</dbReference>
<dbReference type="SUPFAM" id="SSF56655">
    <property type="entry name" value="Carbohydrate phosphatase"/>
    <property type="match status" value="1"/>
</dbReference>
<dbReference type="InterPro" id="IPR006240">
    <property type="entry name" value="CysQ"/>
</dbReference>
<comment type="catalytic activity">
    <reaction evidence="6">
        <text>adenosine 3',5'-bisphosphate + H2O = AMP + phosphate</text>
        <dbReference type="Rhea" id="RHEA:10040"/>
        <dbReference type="ChEBI" id="CHEBI:15377"/>
        <dbReference type="ChEBI" id="CHEBI:43474"/>
        <dbReference type="ChEBI" id="CHEBI:58343"/>
        <dbReference type="ChEBI" id="CHEBI:456215"/>
        <dbReference type="EC" id="3.1.3.7"/>
    </reaction>
</comment>
<feature type="binding site" evidence="6">
    <location>
        <position position="222"/>
    </location>
    <ligand>
        <name>Mg(2+)</name>
        <dbReference type="ChEBI" id="CHEBI:18420"/>
        <label>2</label>
    </ligand>
</feature>
<dbReference type="PROSITE" id="PS00630">
    <property type="entry name" value="IMP_2"/>
    <property type="match status" value="1"/>
</dbReference>
<evidence type="ECO:0000256" key="7">
    <source>
        <dbReference type="PIRSR" id="PIRSR600760-2"/>
    </source>
</evidence>
<comment type="subcellular location">
    <subcellularLocation>
        <location evidence="6">Cell inner membrane</location>
        <topology evidence="6">Peripheral membrane protein</topology>
        <orientation evidence="6">Cytoplasmic side</orientation>
    </subcellularLocation>
</comment>
<evidence type="ECO:0000256" key="4">
    <source>
        <dbReference type="ARBA" id="ARBA00022801"/>
    </source>
</evidence>
<keyword evidence="5 6" id="KW-0472">Membrane</keyword>
<feature type="binding site" evidence="7">
    <location>
        <position position="74"/>
    </location>
    <ligand>
        <name>Mg(2+)</name>
        <dbReference type="ChEBI" id="CHEBI:18420"/>
        <label>1</label>
        <note>catalytic</note>
    </ligand>
</feature>
<reference evidence="8 9" key="1">
    <citation type="submission" date="2020-08" db="EMBL/GenBank/DDBJ databases">
        <title>Genomic Encyclopedia of Type Strains, Phase IV (KMG-IV): sequencing the most valuable type-strain genomes for metagenomic binning, comparative biology and taxonomic classification.</title>
        <authorList>
            <person name="Goeker M."/>
        </authorList>
    </citation>
    <scope>NUCLEOTIDE SEQUENCE [LARGE SCALE GENOMIC DNA]</scope>
    <source>
        <strain evidence="8 9">DSM 25620</strain>
    </source>
</reference>
<accession>A0A7W8EPC2</accession>
<dbReference type="Gene3D" id="3.30.540.10">
    <property type="entry name" value="Fructose-1,6-Bisphosphatase, subunit A, domain 1"/>
    <property type="match status" value="1"/>
</dbReference>
<dbReference type="GO" id="GO:0046854">
    <property type="term" value="P:phosphatidylinositol phosphate biosynthetic process"/>
    <property type="evidence" value="ECO:0007669"/>
    <property type="project" value="InterPro"/>
</dbReference>
<dbReference type="GO" id="GO:0050427">
    <property type="term" value="P:3'-phosphoadenosine 5'-phosphosulfate metabolic process"/>
    <property type="evidence" value="ECO:0007669"/>
    <property type="project" value="TreeGrafter"/>
</dbReference>
<dbReference type="GO" id="GO:0000287">
    <property type="term" value="F:magnesium ion binding"/>
    <property type="evidence" value="ECO:0007669"/>
    <property type="project" value="UniProtKB-UniRule"/>
</dbReference>
<feature type="binding site" evidence="7">
    <location>
        <position position="222"/>
    </location>
    <ligand>
        <name>Mg(2+)</name>
        <dbReference type="ChEBI" id="CHEBI:18420"/>
        <label>1</label>
        <note>catalytic</note>
    </ligand>
</feature>
<comment type="function">
    <text evidence="6">Converts adenosine-3',5'-bisphosphate (PAP) to AMP.</text>
</comment>
<dbReference type="InterPro" id="IPR000760">
    <property type="entry name" value="Inositol_monophosphatase-like"/>
</dbReference>
<dbReference type="GO" id="GO:0008441">
    <property type="term" value="F:3'(2'),5'-bisphosphate nucleotidase activity"/>
    <property type="evidence" value="ECO:0007669"/>
    <property type="project" value="UniProtKB-UniRule"/>
</dbReference>
<dbReference type="Proteomes" id="UP000531231">
    <property type="component" value="Unassembled WGS sequence"/>
</dbReference>
<comment type="caution">
    <text evidence="8">The sequence shown here is derived from an EMBL/GenBank/DDBJ whole genome shotgun (WGS) entry which is preliminary data.</text>
</comment>
<organism evidence="8 9">
    <name type="scientific">Pseudochrobactrum saccharolyticum</name>
    <dbReference type="NCBI Taxonomy" id="354352"/>
    <lineage>
        <taxon>Bacteria</taxon>
        <taxon>Pseudomonadati</taxon>
        <taxon>Pseudomonadota</taxon>
        <taxon>Alphaproteobacteria</taxon>
        <taxon>Hyphomicrobiales</taxon>
        <taxon>Brucellaceae</taxon>
        <taxon>Pseudochrobactrum</taxon>
    </lineage>
</organism>
<evidence type="ECO:0000313" key="9">
    <source>
        <dbReference type="Proteomes" id="UP000531231"/>
    </source>
</evidence>